<evidence type="ECO:0000256" key="1">
    <source>
        <dbReference type="SAM" id="Phobius"/>
    </source>
</evidence>
<dbReference type="RefSeq" id="XP_044558492.1">
    <property type="nucleotide sequence ID" value="XM_044710881.1"/>
</dbReference>
<keyword evidence="1" id="KW-0812">Transmembrane</keyword>
<dbReference type="GeneID" id="68114384"/>
<dbReference type="OMA" id="ISTIIIC"/>
<name>A0A6A5BLJ9_NAEFO</name>
<proteinExistence type="predicted"/>
<gene>
    <name evidence="2" type="ORF">FDP41_007166</name>
</gene>
<dbReference type="VEuPathDB" id="AmoebaDB:NF0054690"/>
<dbReference type="VEuPathDB" id="AmoebaDB:NfTy_009260"/>
<keyword evidence="1" id="KW-1133">Transmembrane helix</keyword>
<dbReference type="AlphaFoldDB" id="A0A6A5BLJ9"/>
<dbReference type="Proteomes" id="UP000444721">
    <property type="component" value="Unassembled WGS sequence"/>
</dbReference>
<evidence type="ECO:0000313" key="3">
    <source>
        <dbReference type="Proteomes" id="UP000444721"/>
    </source>
</evidence>
<feature type="transmembrane region" description="Helical" evidence="1">
    <location>
        <begin position="12"/>
        <end position="37"/>
    </location>
</feature>
<accession>A0A6A5BLJ9</accession>
<comment type="caution">
    <text evidence="2">The sequence shown here is derived from an EMBL/GenBank/DDBJ whole genome shotgun (WGS) entry which is preliminary data.</text>
</comment>
<reference evidence="2 3" key="1">
    <citation type="journal article" date="2019" name="Sci. Rep.">
        <title>Nanopore sequencing improves the draft genome of the human pathogenic amoeba Naegleria fowleri.</title>
        <authorList>
            <person name="Liechti N."/>
            <person name="Schurch N."/>
            <person name="Bruggmann R."/>
            <person name="Wittwer M."/>
        </authorList>
    </citation>
    <scope>NUCLEOTIDE SEQUENCE [LARGE SCALE GENOMIC DNA]</scope>
    <source>
        <strain evidence="2 3">ATCC 30894</strain>
    </source>
</reference>
<dbReference type="VEuPathDB" id="AmoebaDB:FDP41_007166"/>
<protein>
    <submittedName>
        <fullName evidence="2">Uncharacterized protein</fullName>
    </submittedName>
</protein>
<organism evidence="2 3">
    <name type="scientific">Naegleria fowleri</name>
    <name type="common">Brain eating amoeba</name>
    <dbReference type="NCBI Taxonomy" id="5763"/>
    <lineage>
        <taxon>Eukaryota</taxon>
        <taxon>Discoba</taxon>
        <taxon>Heterolobosea</taxon>
        <taxon>Tetramitia</taxon>
        <taxon>Eutetramitia</taxon>
        <taxon>Vahlkampfiidae</taxon>
        <taxon>Naegleria</taxon>
    </lineage>
</organism>
<sequence length="236" mass="26289">MKALSSFQQKLLIAVLVPTIIIGTCAILLAILVPIGVVNSVPPEYCFSTENLKAFNVGDVLTLSRGDDFKMTISFTNFTNSNETTKVGRMKYRSWAIPRSVDLMNMDEKGSAVLRNSGVLVSDYTYELWECIVSDPSNLVKFGHVVYDYRNTQYLFYNAAGALVAWMTYNSVSSSLDSKTYQLFNSNGDKIATITRPSMSVFQRAVDYTCTFQLSTNANMIDFRGVILMFGSIALK</sequence>
<keyword evidence="1" id="KW-0472">Membrane</keyword>
<evidence type="ECO:0000313" key="2">
    <source>
        <dbReference type="EMBL" id="KAF0973779.1"/>
    </source>
</evidence>
<dbReference type="OrthoDB" id="10321966at2759"/>
<dbReference type="EMBL" id="VFQX01000058">
    <property type="protein sequence ID" value="KAF0973779.1"/>
    <property type="molecule type" value="Genomic_DNA"/>
</dbReference>
<keyword evidence="3" id="KW-1185">Reference proteome</keyword>